<keyword evidence="3" id="KW-1185">Reference proteome</keyword>
<comment type="caution">
    <text evidence="2">The sequence shown here is derived from an EMBL/GenBank/DDBJ whole genome shotgun (WGS) entry which is preliminary data.</text>
</comment>
<name>L1LG79_THEEQ</name>
<dbReference type="Pfam" id="PF04385">
    <property type="entry name" value="FAINT"/>
    <property type="match status" value="1"/>
</dbReference>
<dbReference type="Proteomes" id="UP000031512">
    <property type="component" value="Unassembled WGS sequence"/>
</dbReference>
<evidence type="ECO:0000313" key="2">
    <source>
        <dbReference type="EMBL" id="EKX74163.1"/>
    </source>
</evidence>
<feature type="signal peptide" evidence="1">
    <location>
        <begin position="1"/>
        <end position="16"/>
    </location>
</feature>
<accession>L1LG79</accession>
<dbReference type="RefSeq" id="XP_004833615.1">
    <property type="nucleotide sequence ID" value="XM_004833558.1"/>
</dbReference>
<dbReference type="VEuPathDB" id="PiroplasmaDB:BEWA_042010"/>
<protein>
    <recommendedName>
        <fullName evidence="4">Signal peptide containing protein</fullName>
    </recommendedName>
</protein>
<feature type="chain" id="PRO_5003953339" description="Signal peptide containing protein" evidence="1">
    <location>
        <begin position="17"/>
        <end position="672"/>
    </location>
</feature>
<dbReference type="InterPro" id="IPR007480">
    <property type="entry name" value="DUF529"/>
</dbReference>
<keyword evidence="1" id="KW-0732">Signal</keyword>
<reference evidence="2 3" key="1">
    <citation type="journal article" date="2012" name="BMC Genomics">
        <title>Comparative genomic analysis and phylogenetic position of Theileria equi.</title>
        <authorList>
            <person name="Kappmeyer L.S."/>
            <person name="Thiagarajan M."/>
            <person name="Herndon D.R."/>
            <person name="Ramsay J.D."/>
            <person name="Caler E."/>
            <person name="Djikeng A."/>
            <person name="Gillespie J.J."/>
            <person name="Lau A.O."/>
            <person name="Roalson E.H."/>
            <person name="Silva J.C."/>
            <person name="Silva M.G."/>
            <person name="Suarez C.E."/>
            <person name="Ueti M.W."/>
            <person name="Nene V.M."/>
            <person name="Mealey R.H."/>
            <person name="Knowles D.P."/>
            <person name="Brayton K.A."/>
        </authorList>
    </citation>
    <scope>NUCLEOTIDE SEQUENCE [LARGE SCALE GENOMIC DNA]</scope>
    <source>
        <strain evidence="2 3">WA</strain>
    </source>
</reference>
<dbReference type="KEGG" id="beq:BEWA_042010"/>
<dbReference type="GeneID" id="15807611"/>
<sequence length="672" mass="74631">MIVLRFFVFAVAACAAFKLPVELDIGNINEDLFDVEPLDSGVNYDEVRVKPKPKYILRRVSYGDDNIWDEQGKDCTEVQMLKGGDSIEAVKLVIVGGNGQTESVFAKKIDGSIVIVSEEDFNTAVEEWKKGASSIPVKLDIQQKGESSIFKLKEQVLDGLDVVSFTPKGNYAFDSVFDGEEPIWEPSGSETSSLVALRKFKGEVHLLSLETQGEALYFEKVNGEWKHVDKGTFDEASKKLKSSIETVEQLDFDVTQPADEEKFQVTHKSKGGLRTATANSRAGYQVTKVKFGDSVIWMGFDGETAGSVAIGWQGPTVKLVSIKLFADHTFKKLLYYKNVDGEFQAVTREDFNSTASDIIKERDADDSTDETGSISGSVFSSIVSEKQSPDGEDIDLDISQSADYDRVLVGVGQENDISFSDFMPRGNSTISNVHVGEEPVWKAEKNERCKHVTAYYISEKPKYLKLYLVGKKDPILYGNSKGSWRSLSKRQFDSQLAISAKEVKQAEAKKLQGEQQVEETEDKAPKGALFGFKFGKRERESKEEEQTTPLFKLDLSNPNDAQVRVSKFISVGFETVRCTALPGHAIGEVINGFQAVWNGEGKAKCTESILYYKYGVAKYLILTIDGKKYHFMKMGANISAVEQSEFELAFTADVQTDAILKSEVYLGENVEL</sequence>
<evidence type="ECO:0000313" key="3">
    <source>
        <dbReference type="Proteomes" id="UP000031512"/>
    </source>
</evidence>
<proteinExistence type="predicted"/>
<organism evidence="2 3">
    <name type="scientific">Theileria equi strain WA</name>
    <dbReference type="NCBI Taxonomy" id="1537102"/>
    <lineage>
        <taxon>Eukaryota</taxon>
        <taxon>Sar</taxon>
        <taxon>Alveolata</taxon>
        <taxon>Apicomplexa</taxon>
        <taxon>Aconoidasida</taxon>
        <taxon>Piroplasmida</taxon>
        <taxon>Theileriidae</taxon>
        <taxon>Theileria</taxon>
    </lineage>
</organism>
<gene>
    <name evidence="2" type="ORF">BEWA_042010</name>
</gene>
<evidence type="ECO:0008006" key="4">
    <source>
        <dbReference type="Google" id="ProtNLM"/>
    </source>
</evidence>
<evidence type="ECO:0000256" key="1">
    <source>
        <dbReference type="SAM" id="SignalP"/>
    </source>
</evidence>
<dbReference type="AlphaFoldDB" id="L1LG79"/>
<dbReference type="EMBL" id="ACOU01000002">
    <property type="protein sequence ID" value="EKX74163.1"/>
    <property type="molecule type" value="Genomic_DNA"/>
</dbReference>